<feature type="compositionally biased region" description="Basic residues" evidence="4">
    <location>
        <begin position="644"/>
        <end position="653"/>
    </location>
</feature>
<gene>
    <name evidence="6" type="ORF">TrVE_jg14016</name>
</gene>
<evidence type="ECO:0000313" key="6">
    <source>
        <dbReference type="EMBL" id="GMI12044.1"/>
    </source>
</evidence>
<evidence type="ECO:0000313" key="7">
    <source>
        <dbReference type="Proteomes" id="UP001165160"/>
    </source>
</evidence>
<keyword evidence="7" id="KW-1185">Reference proteome</keyword>
<reference evidence="7" key="1">
    <citation type="journal article" date="2023" name="Commun. Biol.">
        <title>Genome analysis of Parmales, the sister group of diatoms, reveals the evolutionary specialization of diatoms from phago-mixotrophs to photoautotrophs.</title>
        <authorList>
            <person name="Ban H."/>
            <person name="Sato S."/>
            <person name="Yoshikawa S."/>
            <person name="Yamada K."/>
            <person name="Nakamura Y."/>
            <person name="Ichinomiya M."/>
            <person name="Sato N."/>
            <person name="Blanc-Mathieu R."/>
            <person name="Endo H."/>
            <person name="Kuwata A."/>
            <person name="Ogata H."/>
        </authorList>
    </citation>
    <scope>NUCLEOTIDE SEQUENCE [LARGE SCALE GENOMIC DNA]</scope>
    <source>
        <strain evidence="7">NIES 3699</strain>
    </source>
</reference>
<name>A0A9W7FH85_9STRA</name>
<feature type="compositionally biased region" description="Basic and acidic residues" evidence="4">
    <location>
        <begin position="654"/>
        <end position="663"/>
    </location>
</feature>
<dbReference type="EMBL" id="BRXX01000436">
    <property type="protein sequence ID" value="GMI12044.1"/>
    <property type="molecule type" value="Genomic_DNA"/>
</dbReference>
<protein>
    <recommendedName>
        <fullName evidence="5">CXXC-type domain-containing protein</fullName>
    </recommendedName>
</protein>
<dbReference type="AlphaFoldDB" id="A0A9W7FH85"/>
<evidence type="ECO:0000256" key="3">
    <source>
        <dbReference type="ARBA" id="ARBA00022833"/>
    </source>
</evidence>
<dbReference type="GO" id="GO:0008270">
    <property type="term" value="F:zinc ion binding"/>
    <property type="evidence" value="ECO:0007669"/>
    <property type="project" value="UniProtKB-KW"/>
</dbReference>
<feature type="domain" description="CXXC-type" evidence="5">
    <location>
        <begin position="593"/>
        <end position="639"/>
    </location>
</feature>
<evidence type="ECO:0000256" key="2">
    <source>
        <dbReference type="ARBA" id="ARBA00022771"/>
    </source>
</evidence>
<dbReference type="Pfam" id="PF02008">
    <property type="entry name" value="zf-CXXC"/>
    <property type="match status" value="2"/>
</dbReference>
<evidence type="ECO:0000256" key="1">
    <source>
        <dbReference type="ARBA" id="ARBA00022723"/>
    </source>
</evidence>
<keyword evidence="3" id="KW-0862">Zinc</keyword>
<evidence type="ECO:0000259" key="5">
    <source>
        <dbReference type="PROSITE" id="PS51058"/>
    </source>
</evidence>
<dbReference type="PROSITE" id="PS51058">
    <property type="entry name" value="ZF_CXXC"/>
    <property type="match status" value="2"/>
</dbReference>
<keyword evidence="2" id="KW-0863">Zinc-finger</keyword>
<dbReference type="GO" id="GO:0003677">
    <property type="term" value="F:DNA binding"/>
    <property type="evidence" value="ECO:0007669"/>
    <property type="project" value="InterPro"/>
</dbReference>
<sequence length="733" mass="81536">MADAYWLDDSSSAADDNSNSEMGISCLTCGASTFYSEGGQMFCSSCFTQSQGQSQVMEEDDAANLGARSSRGGLVRAQTPKTRKRKVVDDRRVLPKIDLALQYLFDAVEVLTKEAVRVAASKTLAPASESSERSIIAIKLSTQILALYLRAFKAECGRHPTSKFNVIEAFLQERTIAVLNAKRGGEAKTETLYELTSKSRKNRGKASSDLLSLVPSLEVLVSITALTLTHLNYGVSLPILYLWISQHRVPYRNLGSRIRVSNKFLVNFFSPRLYPDVESLRGAFEVLKEVFYRPMAAGERDGILSGNAKALAKRIGAVLNLDGQVVSRYEVLKDLLDGKGNVSFDSSDHLSTTSLLLIGWKMLRLDSEIVYETNLYDHPTLNSVENANKSVLNGRSYDIFEEKLGTLESESKCEEDLIKSVNALRKKYIDREKKSAVKVERNRVLAWTEDCLGGRGESELENVMRSNLSALASGERYYIKFEGGLDSLPITFKKLILEAAKLAEVRAEELWSSVQNLDLIIEELVTGRKAAVEEPEKGKRVRATQCGKCVGCLTPDCGQCIYCLDSVKFGGPKILKQKCKLRTCLGESAKEQNKVRATACGNCFGCLTPDCGQCIYCLDSVKFGGPGIKRQRCKQRTCHVGRSKERTRVRKERRKEEDPPEKIAAEKNASWGVKCAVCGSFIVQNVDKFFTRTELARKYPRCKNCAKERRDKCENVKAEMNVFASKGSNNNMK</sequence>
<proteinExistence type="predicted"/>
<feature type="domain" description="CXXC-type" evidence="5">
    <location>
        <begin position="536"/>
        <end position="585"/>
    </location>
</feature>
<organism evidence="6 7">
    <name type="scientific">Triparma verrucosa</name>
    <dbReference type="NCBI Taxonomy" id="1606542"/>
    <lineage>
        <taxon>Eukaryota</taxon>
        <taxon>Sar</taxon>
        <taxon>Stramenopiles</taxon>
        <taxon>Ochrophyta</taxon>
        <taxon>Bolidophyceae</taxon>
        <taxon>Parmales</taxon>
        <taxon>Triparmaceae</taxon>
        <taxon>Triparma</taxon>
    </lineage>
</organism>
<dbReference type="Proteomes" id="UP001165160">
    <property type="component" value="Unassembled WGS sequence"/>
</dbReference>
<dbReference type="InterPro" id="IPR002857">
    <property type="entry name" value="Znf_CXXC"/>
</dbReference>
<keyword evidence="1" id="KW-0479">Metal-binding</keyword>
<accession>A0A9W7FH85</accession>
<feature type="region of interest" description="Disordered" evidence="4">
    <location>
        <begin position="644"/>
        <end position="663"/>
    </location>
</feature>
<evidence type="ECO:0000256" key="4">
    <source>
        <dbReference type="SAM" id="MobiDB-lite"/>
    </source>
</evidence>
<comment type="caution">
    <text evidence="6">The sequence shown here is derived from an EMBL/GenBank/DDBJ whole genome shotgun (WGS) entry which is preliminary data.</text>
</comment>